<comment type="similarity">
    <text evidence="1">Belongs to the methyltransferase superfamily.</text>
</comment>
<dbReference type="GO" id="GO:0008168">
    <property type="term" value="F:methyltransferase activity"/>
    <property type="evidence" value="ECO:0007669"/>
    <property type="project" value="UniProtKB-KW"/>
</dbReference>
<dbReference type="Gene3D" id="3.40.50.150">
    <property type="entry name" value="Vaccinia Virus protein VP39"/>
    <property type="match status" value="1"/>
</dbReference>
<reference evidence="5 6" key="1">
    <citation type="journal article" date="2021" name="Nat. Plants">
        <title>The Taxus genome provides insights into paclitaxel biosynthesis.</title>
        <authorList>
            <person name="Xiong X."/>
            <person name="Gou J."/>
            <person name="Liao Q."/>
            <person name="Li Y."/>
            <person name="Zhou Q."/>
            <person name="Bi G."/>
            <person name="Li C."/>
            <person name="Du R."/>
            <person name="Wang X."/>
            <person name="Sun T."/>
            <person name="Guo L."/>
            <person name="Liang H."/>
            <person name="Lu P."/>
            <person name="Wu Y."/>
            <person name="Zhang Z."/>
            <person name="Ro D.K."/>
            <person name="Shang Y."/>
            <person name="Huang S."/>
            <person name="Yan J."/>
        </authorList>
    </citation>
    <scope>NUCLEOTIDE SEQUENCE [LARGE SCALE GENOMIC DNA]</scope>
    <source>
        <strain evidence="5">Ta-2019</strain>
    </source>
</reference>
<comment type="caution">
    <text evidence="5">The sequence shown here is derived from an EMBL/GenBank/DDBJ whole genome shotgun (WGS) entry which is preliminary data.</text>
</comment>
<keyword evidence="6" id="KW-1185">Reference proteome</keyword>
<accession>A0AA38G5V3</accession>
<evidence type="ECO:0000313" key="6">
    <source>
        <dbReference type="Proteomes" id="UP000824469"/>
    </source>
</evidence>
<dbReference type="GO" id="GO:0032259">
    <property type="term" value="P:methylation"/>
    <property type="evidence" value="ECO:0007669"/>
    <property type="project" value="UniProtKB-KW"/>
</dbReference>
<dbReference type="OMA" id="MIFIDAY"/>
<keyword evidence="4" id="KW-0175">Coiled coil</keyword>
<dbReference type="AlphaFoldDB" id="A0AA38G5V3"/>
<evidence type="ECO:0000256" key="3">
    <source>
        <dbReference type="ARBA" id="ARBA00022679"/>
    </source>
</evidence>
<evidence type="ECO:0000313" key="5">
    <source>
        <dbReference type="EMBL" id="KAH9315308.1"/>
    </source>
</evidence>
<dbReference type="InterPro" id="IPR051419">
    <property type="entry name" value="Lys/N-term_MeTrsfase_sf"/>
</dbReference>
<sequence length="539" mass="60575">MTVANSPIVIDTCNHDMVLEKLKVQVEALKTLEDNVDFLLKADTQNSAANSILGLKSDLNTAVNQIKALEANHNNLQAIHRAVLNLLQVHIRQICVLSGIPKFAWKNGELSKKYQASNWDPNISTALNLHKAPRAALKTAEQWCPLETKLQKKYDGLHGFCESHERVRILGYQWRVLRFNNLTRESVAKVMFVYIDSDPNHIFLMQQSHCLAFPYVKSMVSTGLTTLASTSFNLRRAIFGSQKMHILCIGSGGGTIPLFLASKIKGAFIDVIEIDEAVISASIGSMGFPAVCKTHARAKQEYSEHSLCGLHVEESQHIMHKVLWDDIQERLFLCEADGEAYICDSVNNSANKEGSKLYDMVFIDAYDGDDIFPYKFRDRSGPFLTALQSKLHPRHGTVIVNLHMDSSHATWHERLAGVYSPAYKSYMPLGEQNLEVCRSYRDALRGILSVEAEPAEFTLAFTVTVPFLRNLTLVVTRGFSPPARKGSRREVSEKLESDGCLSKKLVLEKLISESQTVEELFDLPFDCFQFVRRGFFIIS</sequence>
<keyword evidence="2" id="KW-0489">Methyltransferase</keyword>
<evidence type="ECO:0000256" key="4">
    <source>
        <dbReference type="SAM" id="Coils"/>
    </source>
</evidence>
<evidence type="ECO:0000256" key="2">
    <source>
        <dbReference type="ARBA" id="ARBA00022603"/>
    </source>
</evidence>
<protein>
    <submittedName>
        <fullName evidence="5">Uncharacterized protein</fullName>
    </submittedName>
</protein>
<dbReference type="Proteomes" id="UP000824469">
    <property type="component" value="Unassembled WGS sequence"/>
</dbReference>
<feature type="coiled-coil region" evidence="4">
    <location>
        <begin position="52"/>
        <end position="79"/>
    </location>
</feature>
<dbReference type="EMBL" id="JAHRHJ020000005">
    <property type="protein sequence ID" value="KAH9315308.1"/>
    <property type="molecule type" value="Genomic_DNA"/>
</dbReference>
<proteinExistence type="inferred from homology"/>
<dbReference type="PANTHER" id="PTHR12176:SF56">
    <property type="entry name" value="OS04G0510700 PROTEIN"/>
    <property type="match status" value="1"/>
</dbReference>
<dbReference type="PANTHER" id="PTHR12176">
    <property type="entry name" value="SAM-DEPENDENT METHYLTRANSFERASE SUPERFAMILY PROTEIN"/>
    <property type="match status" value="1"/>
</dbReference>
<keyword evidence="3" id="KW-0808">Transferase</keyword>
<dbReference type="SUPFAM" id="SSF53335">
    <property type="entry name" value="S-adenosyl-L-methionine-dependent methyltransferases"/>
    <property type="match status" value="1"/>
</dbReference>
<organism evidence="5 6">
    <name type="scientific">Taxus chinensis</name>
    <name type="common">Chinese yew</name>
    <name type="synonym">Taxus wallichiana var. chinensis</name>
    <dbReference type="NCBI Taxonomy" id="29808"/>
    <lineage>
        <taxon>Eukaryota</taxon>
        <taxon>Viridiplantae</taxon>
        <taxon>Streptophyta</taxon>
        <taxon>Embryophyta</taxon>
        <taxon>Tracheophyta</taxon>
        <taxon>Spermatophyta</taxon>
        <taxon>Pinopsida</taxon>
        <taxon>Pinidae</taxon>
        <taxon>Conifers II</taxon>
        <taxon>Cupressales</taxon>
        <taxon>Taxaceae</taxon>
        <taxon>Taxus</taxon>
    </lineage>
</organism>
<name>A0AA38G5V3_TAXCH</name>
<gene>
    <name evidence="5" type="ORF">KI387_023935</name>
</gene>
<evidence type="ECO:0000256" key="1">
    <source>
        <dbReference type="ARBA" id="ARBA00008361"/>
    </source>
</evidence>
<dbReference type="InterPro" id="IPR029063">
    <property type="entry name" value="SAM-dependent_MTases_sf"/>
</dbReference>